<feature type="domain" description="DUF306" evidence="2">
    <location>
        <begin position="52"/>
        <end position="157"/>
    </location>
</feature>
<dbReference type="InterPro" id="IPR005184">
    <property type="entry name" value="DUF306_Meta_HslJ"/>
</dbReference>
<organism evidence="3 4">
    <name type="scientific">Croceicoccus ponticola</name>
    <dbReference type="NCBI Taxonomy" id="2217664"/>
    <lineage>
        <taxon>Bacteria</taxon>
        <taxon>Pseudomonadati</taxon>
        <taxon>Pseudomonadota</taxon>
        <taxon>Alphaproteobacteria</taxon>
        <taxon>Sphingomonadales</taxon>
        <taxon>Erythrobacteraceae</taxon>
        <taxon>Croceicoccus</taxon>
    </lineage>
</organism>
<evidence type="ECO:0000256" key="1">
    <source>
        <dbReference type="SAM" id="MobiDB-lite"/>
    </source>
</evidence>
<dbReference type="AlphaFoldDB" id="A0A437GVH8"/>
<proteinExistence type="predicted"/>
<dbReference type="Pfam" id="PF03724">
    <property type="entry name" value="META"/>
    <property type="match status" value="1"/>
</dbReference>
<protein>
    <submittedName>
        <fullName evidence="3">META domain-containing protein</fullName>
    </submittedName>
</protein>
<feature type="region of interest" description="Disordered" evidence="1">
    <location>
        <begin position="163"/>
        <end position="185"/>
    </location>
</feature>
<dbReference type="OrthoDB" id="9809132at2"/>
<gene>
    <name evidence="3" type="ORF">EKN06_12830</name>
</gene>
<sequence length="185" mass="19687">MPDALLPLRLGIFNLQKAYFGWLTALALSACATVPADQSTAAGPTAAGPFAGLADTSWRLVEIQSMDDAQGTTRPDDPQKYTIRFNADGSVSARLDCNRGVGTWRNDIANATGGTLTFGPMGVTKALCPAPTLGETLERHMPYVRSFTMRDGRLNMALMADGGSRSQATADRHRQAPTNPKSSKA</sequence>
<dbReference type="Proteomes" id="UP000283003">
    <property type="component" value="Unassembled WGS sequence"/>
</dbReference>
<keyword evidence="4" id="KW-1185">Reference proteome</keyword>
<dbReference type="Gene3D" id="2.40.128.270">
    <property type="match status" value="1"/>
</dbReference>
<accession>A0A437GVH8</accession>
<evidence type="ECO:0000259" key="2">
    <source>
        <dbReference type="Pfam" id="PF03724"/>
    </source>
</evidence>
<feature type="compositionally biased region" description="Polar residues" evidence="1">
    <location>
        <begin position="176"/>
        <end position="185"/>
    </location>
</feature>
<comment type="caution">
    <text evidence="3">The sequence shown here is derived from an EMBL/GenBank/DDBJ whole genome shotgun (WGS) entry which is preliminary data.</text>
</comment>
<dbReference type="InterPro" id="IPR038670">
    <property type="entry name" value="HslJ-like_sf"/>
</dbReference>
<name>A0A437GVH8_9SPHN</name>
<reference evidence="3 4" key="1">
    <citation type="submission" date="2018-12" db="EMBL/GenBank/DDBJ databases">
        <title>Croceicoccus ponticola sp. nov., a lipolytic bacterium isolated from seawater.</title>
        <authorList>
            <person name="Yoon J.-H."/>
        </authorList>
    </citation>
    <scope>NUCLEOTIDE SEQUENCE [LARGE SCALE GENOMIC DNA]</scope>
    <source>
        <strain evidence="3 4">GM-16</strain>
    </source>
</reference>
<dbReference type="EMBL" id="RXOL01000006">
    <property type="protein sequence ID" value="RVQ65805.1"/>
    <property type="molecule type" value="Genomic_DNA"/>
</dbReference>
<evidence type="ECO:0000313" key="4">
    <source>
        <dbReference type="Proteomes" id="UP000283003"/>
    </source>
</evidence>
<evidence type="ECO:0000313" key="3">
    <source>
        <dbReference type="EMBL" id="RVQ65805.1"/>
    </source>
</evidence>